<dbReference type="GO" id="GO:0005886">
    <property type="term" value="C:plasma membrane"/>
    <property type="evidence" value="ECO:0007669"/>
    <property type="project" value="UniProtKB-SubCell"/>
</dbReference>
<evidence type="ECO:0000256" key="5">
    <source>
        <dbReference type="ARBA" id="ARBA00022989"/>
    </source>
</evidence>
<feature type="domain" description="Mechanosensitive ion channel transmembrane helices 2/3" evidence="10">
    <location>
        <begin position="139"/>
        <end position="179"/>
    </location>
</feature>
<dbReference type="InterPro" id="IPR010920">
    <property type="entry name" value="LSM_dom_sf"/>
</dbReference>
<evidence type="ECO:0000256" key="6">
    <source>
        <dbReference type="ARBA" id="ARBA00023136"/>
    </source>
</evidence>
<dbReference type="EMBL" id="FOTI01000020">
    <property type="protein sequence ID" value="SFL60744.1"/>
    <property type="molecule type" value="Genomic_DNA"/>
</dbReference>
<organism evidence="11 12">
    <name type="scientific">Halanaerobium salsuginis</name>
    <dbReference type="NCBI Taxonomy" id="29563"/>
    <lineage>
        <taxon>Bacteria</taxon>
        <taxon>Bacillati</taxon>
        <taxon>Bacillota</taxon>
        <taxon>Clostridia</taxon>
        <taxon>Halanaerobiales</taxon>
        <taxon>Halanaerobiaceae</taxon>
        <taxon>Halanaerobium</taxon>
    </lineage>
</organism>
<feature type="transmembrane region" description="Helical" evidence="7">
    <location>
        <begin position="15"/>
        <end position="35"/>
    </location>
</feature>
<accession>A0A1I4J2E9</accession>
<feature type="transmembrane region" description="Helical" evidence="7">
    <location>
        <begin position="91"/>
        <end position="112"/>
    </location>
</feature>
<dbReference type="SUPFAM" id="SSF82689">
    <property type="entry name" value="Mechanosensitive channel protein MscS (YggB), C-terminal domain"/>
    <property type="match status" value="1"/>
</dbReference>
<feature type="domain" description="Mechanosensitive ion channel MscS C-terminal" evidence="9">
    <location>
        <begin position="253"/>
        <end position="338"/>
    </location>
</feature>
<dbReference type="GO" id="GO:0055085">
    <property type="term" value="P:transmembrane transport"/>
    <property type="evidence" value="ECO:0007669"/>
    <property type="project" value="InterPro"/>
</dbReference>
<dbReference type="SUPFAM" id="SSF50182">
    <property type="entry name" value="Sm-like ribonucleoproteins"/>
    <property type="match status" value="1"/>
</dbReference>
<dbReference type="AlphaFoldDB" id="A0A1I4J2E9"/>
<evidence type="ECO:0000256" key="7">
    <source>
        <dbReference type="SAM" id="Phobius"/>
    </source>
</evidence>
<proteinExistence type="inferred from homology"/>
<evidence type="ECO:0000259" key="10">
    <source>
        <dbReference type="Pfam" id="PF21088"/>
    </source>
</evidence>
<dbReference type="Gene3D" id="2.30.30.60">
    <property type="match status" value="1"/>
</dbReference>
<dbReference type="InterPro" id="IPR023408">
    <property type="entry name" value="MscS_beta-dom_sf"/>
</dbReference>
<dbReference type="RefSeq" id="WP_089861689.1">
    <property type="nucleotide sequence ID" value="NZ_FOTI01000020.1"/>
</dbReference>
<feature type="domain" description="Mechanosensitive ion channel MscS" evidence="8">
    <location>
        <begin position="180"/>
        <end position="247"/>
    </location>
</feature>
<evidence type="ECO:0000259" key="9">
    <source>
        <dbReference type="Pfam" id="PF21082"/>
    </source>
</evidence>
<reference evidence="11 12" key="1">
    <citation type="submission" date="2016-10" db="EMBL/GenBank/DDBJ databases">
        <authorList>
            <person name="de Groot N.N."/>
        </authorList>
    </citation>
    <scope>NUCLEOTIDE SEQUENCE [LARGE SCALE GENOMIC DNA]</scope>
    <source>
        <strain evidence="11 12">ATCC 51327</strain>
    </source>
</reference>
<sequence>MQGLSLNTMVLNNSLFNYLLALLFLLIVYGVIKLFDRFILARMNLLIKKFSTSFAILLRKIIKKRAYPLLYILAIYLAVHQLSVVNRAARFINYILMILTVILTVLALLDLLVYSLKKYWQKRQQSYEQQKLLGATVFLIKTLVWIIAALFILDNLNIEITGLVTGLGIGGVAIAFAAQNILTDLFNYITIFFDKPFDIGDFIITGDYKGSIEHIGIKTTRIRSLSGEEIIISNTDLVNSRINNYKRMQKRRINFSFGLTYNTSLEKLKKVPQLVQEIITSLDKTEFDRAHFAEYASSSLLFQVVYYVTDSDYKLYMDIQEQINFALKEKFNQLGIEFAFPTQTIYLANQSEQILNQEVSTVENSRGEN</sequence>
<feature type="transmembrane region" description="Helical" evidence="7">
    <location>
        <begin position="66"/>
        <end position="85"/>
    </location>
</feature>
<gene>
    <name evidence="11" type="ORF">SAMN02983006_01582</name>
</gene>
<name>A0A1I4J2E9_9FIRM</name>
<dbReference type="InterPro" id="IPR049142">
    <property type="entry name" value="MS_channel_1st"/>
</dbReference>
<dbReference type="Gene3D" id="3.30.70.100">
    <property type="match status" value="1"/>
</dbReference>
<comment type="similarity">
    <text evidence="2">Belongs to the MscS (TC 1.A.23) family.</text>
</comment>
<evidence type="ECO:0000313" key="11">
    <source>
        <dbReference type="EMBL" id="SFL60744.1"/>
    </source>
</evidence>
<dbReference type="Pfam" id="PF21082">
    <property type="entry name" value="MS_channel_3rd"/>
    <property type="match status" value="1"/>
</dbReference>
<keyword evidence="12" id="KW-1185">Reference proteome</keyword>
<dbReference type="InterPro" id="IPR006685">
    <property type="entry name" value="MscS_channel_2nd"/>
</dbReference>
<dbReference type="Pfam" id="PF21088">
    <property type="entry name" value="MS_channel_1st"/>
    <property type="match status" value="1"/>
</dbReference>
<dbReference type="Proteomes" id="UP000199006">
    <property type="component" value="Unassembled WGS sequence"/>
</dbReference>
<dbReference type="Gene3D" id="1.10.287.1260">
    <property type="match status" value="1"/>
</dbReference>
<dbReference type="InterPro" id="IPR011014">
    <property type="entry name" value="MscS_channel_TM-2"/>
</dbReference>
<dbReference type="SUPFAM" id="SSF82861">
    <property type="entry name" value="Mechanosensitive channel protein MscS (YggB), transmembrane region"/>
    <property type="match status" value="1"/>
</dbReference>
<comment type="subcellular location">
    <subcellularLocation>
        <location evidence="1">Cell membrane</location>
        <topology evidence="1">Multi-pass membrane protein</topology>
    </subcellularLocation>
</comment>
<dbReference type="InterPro" id="IPR011066">
    <property type="entry name" value="MscS_channel_C_sf"/>
</dbReference>
<dbReference type="InterPro" id="IPR049278">
    <property type="entry name" value="MS_channel_C"/>
</dbReference>
<dbReference type="Pfam" id="PF00924">
    <property type="entry name" value="MS_channel_2nd"/>
    <property type="match status" value="1"/>
</dbReference>
<evidence type="ECO:0000259" key="8">
    <source>
        <dbReference type="Pfam" id="PF00924"/>
    </source>
</evidence>
<keyword evidence="4 7" id="KW-0812">Transmembrane</keyword>
<protein>
    <submittedName>
        <fullName evidence="11">Small-conductance mechanosensitive channel</fullName>
    </submittedName>
</protein>
<keyword evidence="6 7" id="KW-0472">Membrane</keyword>
<evidence type="ECO:0000256" key="2">
    <source>
        <dbReference type="ARBA" id="ARBA00008017"/>
    </source>
</evidence>
<dbReference type="PANTHER" id="PTHR30566">
    <property type="entry name" value="YNAI-RELATED MECHANOSENSITIVE ION CHANNEL"/>
    <property type="match status" value="1"/>
</dbReference>
<keyword evidence="3" id="KW-1003">Cell membrane</keyword>
<dbReference type="OrthoDB" id="9809206at2"/>
<keyword evidence="5 7" id="KW-1133">Transmembrane helix</keyword>
<evidence type="ECO:0000256" key="3">
    <source>
        <dbReference type="ARBA" id="ARBA00022475"/>
    </source>
</evidence>
<evidence type="ECO:0000256" key="1">
    <source>
        <dbReference type="ARBA" id="ARBA00004651"/>
    </source>
</evidence>
<evidence type="ECO:0000256" key="4">
    <source>
        <dbReference type="ARBA" id="ARBA00022692"/>
    </source>
</evidence>
<evidence type="ECO:0000313" key="12">
    <source>
        <dbReference type="Proteomes" id="UP000199006"/>
    </source>
</evidence>
<feature type="transmembrane region" description="Helical" evidence="7">
    <location>
        <begin position="132"/>
        <end position="152"/>
    </location>
</feature>
<dbReference type="PANTHER" id="PTHR30566:SF25">
    <property type="entry name" value="INNER MEMBRANE PROTEIN"/>
    <property type="match status" value="1"/>
</dbReference>
<feature type="transmembrane region" description="Helical" evidence="7">
    <location>
        <begin position="158"/>
        <end position="178"/>
    </location>
</feature>